<feature type="compositionally biased region" description="Basic and acidic residues" evidence="5">
    <location>
        <begin position="372"/>
        <end position="383"/>
    </location>
</feature>
<accession>A0A443I4H4</accession>
<dbReference type="AlphaFoldDB" id="A0A443I4H4"/>
<dbReference type="PROSITE" id="PS01360">
    <property type="entry name" value="ZF_MYND_1"/>
    <property type="match status" value="1"/>
</dbReference>
<keyword evidence="8" id="KW-1185">Reference proteome</keyword>
<evidence type="ECO:0000259" key="6">
    <source>
        <dbReference type="PROSITE" id="PS50865"/>
    </source>
</evidence>
<dbReference type="PROSITE" id="PS50865">
    <property type="entry name" value="ZF_MYND_2"/>
    <property type="match status" value="1"/>
</dbReference>
<organism evidence="7 8">
    <name type="scientific">Byssochlamys spectabilis</name>
    <name type="common">Paecilomyces variotii</name>
    <dbReference type="NCBI Taxonomy" id="264951"/>
    <lineage>
        <taxon>Eukaryota</taxon>
        <taxon>Fungi</taxon>
        <taxon>Dikarya</taxon>
        <taxon>Ascomycota</taxon>
        <taxon>Pezizomycotina</taxon>
        <taxon>Eurotiomycetes</taxon>
        <taxon>Eurotiomycetidae</taxon>
        <taxon>Eurotiales</taxon>
        <taxon>Thermoascaceae</taxon>
        <taxon>Paecilomyces</taxon>
    </lineage>
</organism>
<feature type="compositionally biased region" description="Polar residues" evidence="5">
    <location>
        <begin position="405"/>
        <end position="428"/>
    </location>
</feature>
<dbReference type="InterPro" id="IPR002893">
    <property type="entry name" value="Znf_MYND"/>
</dbReference>
<gene>
    <name evidence="7" type="ORF">C8Q69DRAFT_449449</name>
</gene>
<keyword evidence="3" id="KW-0862">Zinc</keyword>
<feature type="domain" description="MYND-type" evidence="6">
    <location>
        <begin position="227"/>
        <end position="264"/>
    </location>
</feature>
<feature type="compositionally biased region" description="Basic and acidic residues" evidence="5">
    <location>
        <begin position="429"/>
        <end position="442"/>
    </location>
</feature>
<dbReference type="Proteomes" id="UP000283841">
    <property type="component" value="Unassembled WGS sequence"/>
</dbReference>
<feature type="region of interest" description="Disordered" evidence="5">
    <location>
        <begin position="372"/>
        <end position="442"/>
    </location>
</feature>
<dbReference type="GO" id="GO:0008270">
    <property type="term" value="F:zinc ion binding"/>
    <property type="evidence" value="ECO:0007669"/>
    <property type="project" value="UniProtKB-KW"/>
</dbReference>
<evidence type="ECO:0000256" key="1">
    <source>
        <dbReference type="ARBA" id="ARBA00022723"/>
    </source>
</evidence>
<reference evidence="7 8" key="1">
    <citation type="journal article" date="2018" name="Front. Microbiol.">
        <title>Genomic and genetic insights into a cosmopolitan fungus, Paecilomyces variotii (Eurotiales).</title>
        <authorList>
            <person name="Urquhart A.S."/>
            <person name="Mondo S.J."/>
            <person name="Makela M.R."/>
            <person name="Hane J.K."/>
            <person name="Wiebenga A."/>
            <person name="He G."/>
            <person name="Mihaltcheva S."/>
            <person name="Pangilinan J."/>
            <person name="Lipzen A."/>
            <person name="Barry K."/>
            <person name="de Vries R.P."/>
            <person name="Grigoriev I.V."/>
            <person name="Idnurm A."/>
        </authorList>
    </citation>
    <scope>NUCLEOTIDE SEQUENCE [LARGE SCALE GENOMIC DNA]</scope>
    <source>
        <strain evidence="7 8">CBS 101075</strain>
    </source>
</reference>
<proteinExistence type="predicted"/>
<dbReference type="GeneID" id="39598646"/>
<name>A0A443I4H4_BYSSP</name>
<evidence type="ECO:0000256" key="3">
    <source>
        <dbReference type="ARBA" id="ARBA00022833"/>
    </source>
</evidence>
<protein>
    <recommendedName>
        <fullName evidence="6">MYND-type domain-containing protein</fullName>
    </recommendedName>
</protein>
<dbReference type="VEuPathDB" id="FungiDB:C8Q69DRAFT_449449"/>
<keyword evidence="1" id="KW-0479">Metal-binding</keyword>
<evidence type="ECO:0000256" key="5">
    <source>
        <dbReference type="SAM" id="MobiDB-lite"/>
    </source>
</evidence>
<evidence type="ECO:0000256" key="4">
    <source>
        <dbReference type="PROSITE-ProRule" id="PRU00134"/>
    </source>
</evidence>
<keyword evidence="2 4" id="KW-0863">Zinc-finger</keyword>
<sequence length="455" mass="51757">MLTSKIEDLATPDVVESTVDVSFRVYVPYRLSPPVDGAPVAFVLDAFKAPLPASRFEAKDREPSASVFEIESNFNTPVYENEYCEETFAFARAILHEHASTKVSDRKWSCVVCSGPASTFLHTAFLRRQVLHDDDTIDLDIENTNKDPSICNTCIVVVDVSLPACTNNGEERCYQEGIELSKKYAQRIMMHKDILIERPREIEHDSQKPFNNPSDISQPGMPMFKDCRCCRKSQANFACAACRKVGYCSFECQHEHLSAHKQYCLPSPAHDPDALPLLLSWLIGDNQHHYARLEERQKRYADLDTQRTRSKWRMHLSEGRYFTFNGNGTLVETDPWADIGIEDRVVDEDARVEYPEDARILLCLKRFGDEDATTERATSRDDNQAMTGGLWQPPRREPERKIPIAQQSLWQPRSSSAQTSGTQTPTQNIREHTMSGGVIHEETFTSLSLSDMRRA</sequence>
<evidence type="ECO:0000313" key="7">
    <source>
        <dbReference type="EMBL" id="RWQ99003.1"/>
    </source>
</evidence>
<evidence type="ECO:0000256" key="2">
    <source>
        <dbReference type="ARBA" id="ARBA00022771"/>
    </source>
</evidence>
<dbReference type="EMBL" id="RCNU01000001">
    <property type="protein sequence ID" value="RWQ99003.1"/>
    <property type="molecule type" value="Genomic_DNA"/>
</dbReference>
<evidence type="ECO:0000313" key="8">
    <source>
        <dbReference type="Proteomes" id="UP000283841"/>
    </source>
</evidence>
<dbReference type="SUPFAM" id="SSF144232">
    <property type="entry name" value="HIT/MYND zinc finger-like"/>
    <property type="match status" value="1"/>
</dbReference>
<dbReference type="Gene3D" id="6.10.140.2220">
    <property type="match status" value="1"/>
</dbReference>
<dbReference type="RefSeq" id="XP_028488648.1">
    <property type="nucleotide sequence ID" value="XM_028629369.1"/>
</dbReference>
<comment type="caution">
    <text evidence="7">The sequence shown here is derived from an EMBL/GenBank/DDBJ whole genome shotgun (WGS) entry which is preliminary data.</text>
</comment>